<dbReference type="GeneID" id="301460773"/>
<dbReference type="Gene3D" id="3.40.630.30">
    <property type="match status" value="2"/>
</dbReference>
<protein>
    <recommendedName>
        <fullName evidence="9">BioF2-like acetyltransferase domain-containing protein</fullName>
    </recommendedName>
</protein>
<keyword evidence="4" id="KW-0573">Peptidoglycan synthesis</keyword>
<name>S3LTA0_9SPIR</name>
<sequence length="384" mass="43861">MNTLTIKECTDIAAKPPAQHFLQSRFWAEFKKQQGWTYRQYEVHAAGTRSFLLTVLLRQLKPFGYLAYIPMGPDILITSDSSLPETAEKRGTSLANLAEKLVPLLPPYVFLIRFDPPWECAIKSGKARKVQEAYSQNFPLIPCTDGKTPCRLRKAVSDIQPPDTVQLDLQQPLDALLNACKPKWRYNIRLAEKKGVQVRCFSGSQAEEVIPVFYQLYRETAVRDGIAIHTENYYRSLCRLAAARASDSEHILISVYIAYFEEKPLAAIITLFSPAEAVYLYGASSNEHRNLMPAYLLQWQAIQDAQKYGSRSYDFYGIPPTDDPAHPMHGLYRFKTGFGGAIIHRVGTLDIPVRGCRYCLYSFAERLRAFWFKTLKKKLRVRKT</sequence>
<dbReference type="PATRIC" id="fig|1125702.3.peg.606"/>
<evidence type="ECO:0000256" key="2">
    <source>
        <dbReference type="ARBA" id="ARBA00022679"/>
    </source>
</evidence>
<evidence type="ECO:0000313" key="8">
    <source>
        <dbReference type="Proteomes" id="UP000014605"/>
    </source>
</evidence>
<evidence type="ECO:0000256" key="6">
    <source>
        <dbReference type="ARBA" id="ARBA00023316"/>
    </source>
</evidence>
<dbReference type="EMBL" id="ATFC01000002">
    <property type="protein sequence ID" value="EPF47677.1"/>
    <property type="molecule type" value="Genomic_DNA"/>
</dbReference>
<comment type="similarity">
    <text evidence="1">Belongs to the FemABX family.</text>
</comment>
<evidence type="ECO:0000256" key="5">
    <source>
        <dbReference type="ARBA" id="ARBA00023315"/>
    </source>
</evidence>
<dbReference type="GO" id="GO:0009252">
    <property type="term" value="P:peptidoglycan biosynthetic process"/>
    <property type="evidence" value="ECO:0007669"/>
    <property type="project" value="UniProtKB-KW"/>
</dbReference>
<keyword evidence="2" id="KW-0808">Transferase</keyword>
<dbReference type="Proteomes" id="UP000014605">
    <property type="component" value="Unassembled WGS sequence"/>
</dbReference>
<keyword evidence="5" id="KW-0012">Acyltransferase</keyword>
<proteinExistence type="inferred from homology"/>
<dbReference type="InterPro" id="IPR003447">
    <property type="entry name" value="FEMABX"/>
</dbReference>
<dbReference type="PANTHER" id="PTHR36174:SF1">
    <property type="entry name" value="LIPID II:GLYCINE GLYCYLTRANSFERASE"/>
    <property type="match status" value="1"/>
</dbReference>
<dbReference type="HOGENOM" id="CLU_048411_0_0_12"/>
<dbReference type="PROSITE" id="PS51191">
    <property type="entry name" value="FEMABX"/>
    <property type="match status" value="1"/>
</dbReference>
<organism evidence="7 8">
    <name type="scientific">Treponema vincentii F0403</name>
    <dbReference type="NCBI Taxonomy" id="1125702"/>
    <lineage>
        <taxon>Bacteria</taxon>
        <taxon>Pseudomonadati</taxon>
        <taxon>Spirochaetota</taxon>
        <taxon>Spirochaetia</taxon>
        <taxon>Spirochaetales</taxon>
        <taxon>Treponemataceae</taxon>
        <taxon>Treponema</taxon>
    </lineage>
</organism>
<dbReference type="InterPro" id="IPR050644">
    <property type="entry name" value="PG_Glycine_Bridge_Synth"/>
</dbReference>
<dbReference type="GO" id="GO:0016755">
    <property type="term" value="F:aminoacyltransferase activity"/>
    <property type="evidence" value="ECO:0007669"/>
    <property type="project" value="InterPro"/>
</dbReference>
<accession>S3LTA0</accession>
<dbReference type="InterPro" id="IPR016181">
    <property type="entry name" value="Acyl_CoA_acyltransferase"/>
</dbReference>
<evidence type="ECO:0000313" key="7">
    <source>
        <dbReference type="EMBL" id="EPF47677.1"/>
    </source>
</evidence>
<dbReference type="Pfam" id="PF02388">
    <property type="entry name" value="FemAB"/>
    <property type="match status" value="2"/>
</dbReference>
<keyword evidence="6" id="KW-0961">Cell wall biogenesis/degradation</keyword>
<dbReference type="GO" id="GO:0008360">
    <property type="term" value="P:regulation of cell shape"/>
    <property type="evidence" value="ECO:0007669"/>
    <property type="project" value="UniProtKB-KW"/>
</dbReference>
<evidence type="ECO:0000256" key="4">
    <source>
        <dbReference type="ARBA" id="ARBA00022984"/>
    </source>
</evidence>
<dbReference type="RefSeq" id="WP_016518134.1">
    <property type="nucleotide sequence ID" value="NZ_KE332512.1"/>
</dbReference>
<dbReference type="AlphaFoldDB" id="S3LTA0"/>
<dbReference type="GO" id="GO:0071555">
    <property type="term" value="P:cell wall organization"/>
    <property type="evidence" value="ECO:0007669"/>
    <property type="project" value="UniProtKB-KW"/>
</dbReference>
<evidence type="ECO:0008006" key="9">
    <source>
        <dbReference type="Google" id="ProtNLM"/>
    </source>
</evidence>
<evidence type="ECO:0000256" key="3">
    <source>
        <dbReference type="ARBA" id="ARBA00022960"/>
    </source>
</evidence>
<reference evidence="7 8" key="1">
    <citation type="submission" date="2013-04" db="EMBL/GenBank/DDBJ databases">
        <title>The Genome Sequence of Treponema vincentii F0403.</title>
        <authorList>
            <consortium name="The Broad Institute Genomics Platform"/>
            <person name="Earl A."/>
            <person name="Ward D."/>
            <person name="Feldgarden M."/>
            <person name="Gevers D."/>
            <person name="Leonetti C."/>
            <person name="Izard J."/>
            <person name="Walker B."/>
            <person name="Young S."/>
            <person name="Zeng Q."/>
            <person name="Gargeya S."/>
            <person name="Fitzgerald M."/>
            <person name="Haas B."/>
            <person name="Abouelleil A."/>
            <person name="Allen A.W."/>
            <person name="Alvarado L."/>
            <person name="Arachchi H.M."/>
            <person name="Berlin A.M."/>
            <person name="Chapman S.B."/>
            <person name="Gainer-Dewar J."/>
            <person name="Goldberg J."/>
            <person name="Griggs A."/>
            <person name="Gujja S."/>
            <person name="Hansen M."/>
            <person name="Howarth C."/>
            <person name="Imamovic A."/>
            <person name="Ireland A."/>
            <person name="Larimer J."/>
            <person name="McCowan C."/>
            <person name="Murphy C."/>
            <person name="Pearson M."/>
            <person name="Poon T.W."/>
            <person name="Priest M."/>
            <person name="Roberts A."/>
            <person name="Saif S."/>
            <person name="Shea T."/>
            <person name="Sisk P."/>
            <person name="Sykes S."/>
            <person name="Wortman J."/>
            <person name="Nusbaum C."/>
            <person name="Birren B."/>
        </authorList>
    </citation>
    <scope>NUCLEOTIDE SEQUENCE [LARGE SCALE GENOMIC DNA]</scope>
    <source>
        <strain evidence="7 8">F0403</strain>
    </source>
</reference>
<comment type="caution">
    <text evidence="7">The sequence shown here is derived from an EMBL/GenBank/DDBJ whole genome shotgun (WGS) entry which is preliminary data.</text>
</comment>
<keyword evidence="3" id="KW-0133">Cell shape</keyword>
<keyword evidence="8" id="KW-1185">Reference proteome</keyword>
<gene>
    <name evidence="7" type="ORF">HMPREF1222_00579</name>
</gene>
<evidence type="ECO:0000256" key="1">
    <source>
        <dbReference type="ARBA" id="ARBA00009943"/>
    </source>
</evidence>
<dbReference type="PANTHER" id="PTHR36174">
    <property type="entry name" value="LIPID II:GLYCINE GLYCYLTRANSFERASE"/>
    <property type="match status" value="1"/>
</dbReference>
<dbReference type="SUPFAM" id="SSF55729">
    <property type="entry name" value="Acyl-CoA N-acyltransferases (Nat)"/>
    <property type="match status" value="2"/>
</dbReference>